<dbReference type="GO" id="GO:0005975">
    <property type="term" value="P:carbohydrate metabolic process"/>
    <property type="evidence" value="ECO:0007669"/>
    <property type="project" value="InterPro"/>
</dbReference>
<dbReference type="Gene3D" id="3.40.50.10320">
    <property type="entry name" value="LmbE-like"/>
    <property type="match status" value="1"/>
</dbReference>
<dbReference type="SUPFAM" id="SSF102588">
    <property type="entry name" value="LmbE-like"/>
    <property type="match status" value="1"/>
</dbReference>
<proteinExistence type="predicted"/>
<feature type="domain" description="Glucosamine/galactosamine-6-phosphate isomerase" evidence="2">
    <location>
        <begin position="23"/>
        <end position="247"/>
    </location>
</feature>
<dbReference type="SUPFAM" id="SSF100950">
    <property type="entry name" value="NagB/RpiA/CoA transferase-like"/>
    <property type="match status" value="1"/>
</dbReference>
<dbReference type="GO" id="GO:0004342">
    <property type="term" value="F:glucosamine-6-phosphate deaminase activity"/>
    <property type="evidence" value="ECO:0007669"/>
    <property type="project" value="UniProtKB-UniRule"/>
</dbReference>
<dbReference type="OrthoDB" id="9791139at2"/>
<accession>A0A316TWH6</accession>
<evidence type="ECO:0000256" key="1">
    <source>
        <dbReference type="NCBIfam" id="TIGR00502"/>
    </source>
</evidence>
<dbReference type="PANTHER" id="PTHR42892">
    <property type="entry name" value="GLUCOSAMINE-6-PHOSPHATE DEAMINASE-LIKE PROTEIN BT_0258-RELATED"/>
    <property type="match status" value="1"/>
</dbReference>
<name>A0A316TWH6_9BACT</name>
<dbReference type="Pfam" id="PF01182">
    <property type="entry name" value="Glucosamine_iso"/>
    <property type="match status" value="1"/>
</dbReference>
<dbReference type="GO" id="GO:0006046">
    <property type="term" value="P:N-acetylglucosamine catabolic process"/>
    <property type="evidence" value="ECO:0007669"/>
    <property type="project" value="UniProtKB-UniRule"/>
</dbReference>
<dbReference type="EMBL" id="QGGB01000005">
    <property type="protein sequence ID" value="PWN06912.1"/>
    <property type="molecule type" value="Genomic_DNA"/>
</dbReference>
<dbReference type="Pfam" id="PF02585">
    <property type="entry name" value="PIG-L"/>
    <property type="match status" value="1"/>
</dbReference>
<dbReference type="RefSeq" id="WP_109646261.1">
    <property type="nucleotide sequence ID" value="NZ_QGGB01000005.1"/>
</dbReference>
<reference evidence="3 4" key="1">
    <citation type="submission" date="2018-05" db="EMBL/GenBank/DDBJ databases">
        <title>Rhodohalobacter halophilus gen. nov., sp. nov., a moderately halophilic member of the family Balneolaceae.</title>
        <authorList>
            <person name="Liu Z.-W."/>
        </authorList>
    </citation>
    <scope>NUCLEOTIDE SEQUENCE [LARGE SCALE GENOMIC DNA]</scope>
    <source>
        <strain evidence="3 4">8A47</strain>
    </source>
</reference>
<comment type="caution">
    <text evidence="3">The sequence shown here is derived from an EMBL/GenBank/DDBJ whole genome shotgun (WGS) entry which is preliminary data.</text>
</comment>
<dbReference type="InterPro" id="IPR004547">
    <property type="entry name" value="Glucosamine6P_isomerase"/>
</dbReference>
<dbReference type="PANTHER" id="PTHR42892:SF1">
    <property type="entry name" value="GLUCOSAMINE-6-PHOSPHATE ISOMERASE"/>
    <property type="match status" value="1"/>
</dbReference>
<dbReference type="NCBIfam" id="NF002557">
    <property type="entry name" value="PRK02122.1"/>
    <property type="match status" value="1"/>
</dbReference>
<dbReference type="InterPro" id="IPR052960">
    <property type="entry name" value="GlcN6P_deaminase-like"/>
</dbReference>
<protein>
    <recommendedName>
        <fullName evidence="1">Glucosamine-6-phosphate deaminase</fullName>
        <ecNumber evidence="1">3.5.99.6</ecNumber>
    </recommendedName>
</protein>
<sequence length="636" mass="72465">MANHTEHPGLTIFEKIETTVYPDAREASVKVASDIANLIRARNQIGQNTVLGLATGSTPIRVYSELVRLHKEEGLSFRRVITFNLDEYYPMQPEELQSYVRFMREHLFDHIDIPDEQIHIPDGTLTREEVYEYCAEYERKISEAGGLDVQILGIGRTGHIGFNEPGSIEKTRTRLVTLDELTRADAAPAFFGEEHVPRRAITMGVGTILKAKKIYLMAWGEAKAPIVRRAVEGEISEKVPATFLQKHDNIKVILDEPAASELSRRKTPWLVGPVDWDDRKIRKAVNWLSLSIGKPILKLTDEDYNQNGMSDIVTDYGPAYNVNIRVFNQVQHTITGWPGGKPNADDSNRPERAEPFPKRVLIFSPHPDDDVISMGGTLMRLVEHGHEVHVAYQTSGNISVYDDEALRYADFVSLYSTGKEEKELYARLVDSVEKKKPGDTDSDRMLEVKTKIRRAEARAACRYAGVKEENIHFLEMPFYETGRAKKNELSQKDLDLITGILKKVKPHQVYAAGDLSDPHGTHRICWEAIHESLNSLESESWMDECYVWLYRGVWQDWDVSEIDMAVPLSPGERLRKRRAIFKHASQKDQPKYPGSMSREFWMIADERTIKTAATYDSLGLAEYDSIEGFSRWEAQL</sequence>
<dbReference type="AlphaFoldDB" id="A0A316TWH6"/>
<dbReference type="InterPro" id="IPR024078">
    <property type="entry name" value="LmbE-like_dom_sf"/>
</dbReference>
<dbReference type="Proteomes" id="UP000245533">
    <property type="component" value="Unassembled WGS sequence"/>
</dbReference>
<dbReference type="NCBIfam" id="TIGR00502">
    <property type="entry name" value="nagB"/>
    <property type="match status" value="1"/>
</dbReference>
<dbReference type="InterPro" id="IPR003737">
    <property type="entry name" value="GlcNAc_PI_deacetylase-related"/>
</dbReference>
<keyword evidence="4" id="KW-1185">Reference proteome</keyword>
<dbReference type="InterPro" id="IPR037171">
    <property type="entry name" value="NagB/RpiA_transferase-like"/>
</dbReference>
<dbReference type="EC" id="3.5.99.6" evidence="1"/>
<gene>
    <name evidence="3" type="primary">nagB</name>
    <name evidence="3" type="ORF">DDZ15_06465</name>
</gene>
<evidence type="ECO:0000313" key="3">
    <source>
        <dbReference type="EMBL" id="PWN06912.1"/>
    </source>
</evidence>
<organism evidence="3 4">
    <name type="scientific">Rhodohalobacter mucosus</name>
    <dbReference type="NCBI Taxonomy" id="2079485"/>
    <lineage>
        <taxon>Bacteria</taxon>
        <taxon>Pseudomonadati</taxon>
        <taxon>Balneolota</taxon>
        <taxon>Balneolia</taxon>
        <taxon>Balneolales</taxon>
        <taxon>Balneolaceae</taxon>
        <taxon>Rhodohalobacter</taxon>
    </lineage>
</organism>
<evidence type="ECO:0000313" key="4">
    <source>
        <dbReference type="Proteomes" id="UP000245533"/>
    </source>
</evidence>
<dbReference type="InterPro" id="IPR006148">
    <property type="entry name" value="Glc/Gal-6P_isomerase"/>
</dbReference>
<evidence type="ECO:0000259" key="2">
    <source>
        <dbReference type="Pfam" id="PF01182"/>
    </source>
</evidence>
<dbReference type="CDD" id="cd01399">
    <property type="entry name" value="GlcN6P_deaminase"/>
    <property type="match status" value="1"/>
</dbReference>
<dbReference type="Gene3D" id="3.40.50.1360">
    <property type="match status" value="1"/>
</dbReference>